<proteinExistence type="predicted"/>
<keyword evidence="1" id="KW-0732">Signal</keyword>
<sequence length="255" mass="26133">MTSITCRSALGGALALVFSLAVGCAVDAESAAGDPELGGSDEADDPAEDVAEAQQEINAYYSSVHHCGNLGGARSFDLVVGGDCGPGYVRDSHEVWNGGNGSCHAVGWASNDARDCRVKVNIFDAATLNCGDCFYRIEQKEDRCSHDKCTTGAPLAKECSRTIASVCNADAYCCNTSWDNLCVTEVRTIANSLACGGGSCAHAPCTTGAALTSGCDAAQANCVASLCAVDSSCCTDAWDSRCVSKVASVCGKSCN</sequence>
<organism evidence="2 3">
    <name type="scientific">Sorangium cellulosum</name>
    <name type="common">Polyangium cellulosum</name>
    <dbReference type="NCBI Taxonomy" id="56"/>
    <lineage>
        <taxon>Bacteria</taxon>
        <taxon>Pseudomonadati</taxon>
        <taxon>Myxococcota</taxon>
        <taxon>Polyangia</taxon>
        <taxon>Polyangiales</taxon>
        <taxon>Polyangiaceae</taxon>
        <taxon>Sorangium</taxon>
    </lineage>
</organism>
<evidence type="ECO:0000256" key="1">
    <source>
        <dbReference type="SAM" id="SignalP"/>
    </source>
</evidence>
<dbReference type="EMBL" id="CP012672">
    <property type="protein sequence ID" value="AUX33272.1"/>
    <property type="molecule type" value="Genomic_DNA"/>
</dbReference>
<protein>
    <recommendedName>
        <fullName evidence="4">Secreted protein</fullName>
    </recommendedName>
</protein>
<dbReference type="Proteomes" id="UP000295497">
    <property type="component" value="Chromosome"/>
</dbReference>
<dbReference type="RefSeq" id="WP_129576678.1">
    <property type="nucleotide sequence ID" value="NZ_CP012672.1"/>
</dbReference>
<feature type="chain" id="PRO_5020476108" description="Secreted protein" evidence="1">
    <location>
        <begin position="25"/>
        <end position="255"/>
    </location>
</feature>
<feature type="signal peptide" evidence="1">
    <location>
        <begin position="1"/>
        <end position="24"/>
    </location>
</feature>
<evidence type="ECO:0008006" key="4">
    <source>
        <dbReference type="Google" id="ProtNLM"/>
    </source>
</evidence>
<evidence type="ECO:0000313" key="3">
    <source>
        <dbReference type="Proteomes" id="UP000295497"/>
    </source>
</evidence>
<reference evidence="2 3" key="1">
    <citation type="submission" date="2015-09" db="EMBL/GenBank/DDBJ databases">
        <title>Sorangium comparison.</title>
        <authorList>
            <person name="Zaburannyi N."/>
            <person name="Bunk B."/>
            <person name="Overmann J."/>
            <person name="Mueller R."/>
        </authorList>
    </citation>
    <scope>NUCLEOTIDE SEQUENCE [LARGE SCALE GENOMIC DNA]</scope>
    <source>
        <strain evidence="2 3">So ce836</strain>
    </source>
</reference>
<accession>A0A4V0NGI3</accession>
<evidence type="ECO:0000313" key="2">
    <source>
        <dbReference type="EMBL" id="AUX33272.1"/>
    </source>
</evidence>
<name>A0A4V0NGI3_SORCE</name>
<dbReference type="AlphaFoldDB" id="A0A4V0NGI3"/>
<dbReference type="PROSITE" id="PS51257">
    <property type="entry name" value="PROKAR_LIPOPROTEIN"/>
    <property type="match status" value="1"/>
</dbReference>
<gene>
    <name evidence="2" type="ORF">SOCE836_054270</name>
</gene>